<name>A0A7X1BBL6_9BACT</name>
<keyword evidence="3" id="KW-0520">NAD</keyword>
<feature type="domain" description="D-isomer specific 2-hydroxyacid dehydrogenase NAD-binding" evidence="6">
    <location>
        <begin position="109"/>
        <end position="296"/>
    </location>
</feature>
<dbReference type="InterPro" id="IPR058205">
    <property type="entry name" value="D-LDH-like"/>
</dbReference>
<organism evidence="7 8">
    <name type="scientific">Pelagicoccus albus</name>
    <dbReference type="NCBI Taxonomy" id="415222"/>
    <lineage>
        <taxon>Bacteria</taxon>
        <taxon>Pseudomonadati</taxon>
        <taxon>Verrucomicrobiota</taxon>
        <taxon>Opitutia</taxon>
        <taxon>Puniceicoccales</taxon>
        <taxon>Pelagicoccaceae</taxon>
        <taxon>Pelagicoccus</taxon>
    </lineage>
</organism>
<keyword evidence="2 4" id="KW-0560">Oxidoreductase</keyword>
<comment type="similarity">
    <text evidence="1 4">Belongs to the D-isomer specific 2-hydroxyacid dehydrogenase family.</text>
</comment>
<feature type="domain" description="D-isomer specific 2-hydroxyacid dehydrogenase catalytic" evidence="5">
    <location>
        <begin position="4"/>
        <end position="328"/>
    </location>
</feature>
<dbReference type="InterPro" id="IPR036291">
    <property type="entry name" value="NAD(P)-bd_dom_sf"/>
</dbReference>
<dbReference type="Gene3D" id="3.40.50.720">
    <property type="entry name" value="NAD(P)-binding Rossmann-like Domain"/>
    <property type="match status" value="2"/>
</dbReference>
<evidence type="ECO:0000313" key="8">
    <source>
        <dbReference type="Proteomes" id="UP000526501"/>
    </source>
</evidence>
<sequence>MKIAFFSSKRYDEKYFKAANQSQHELVFFETKLAERSVSLAEGATAVCVFVNDHVDRPTLEGLARLGVKYVALRCAGFNNVDLEAAENLGLKVVRVPAYSPHAVAEHTLALLLTLNRRIHRSYNRVREGNFALDGLVGFDLHGLTVGIIGTGKIGSIVASLFQGFGCQVICHDKFENESLILAGASYVDLETIFSQSDVISLHCPLMESTHHLIDAASISKMKKGVTIVNTSRGGLIDTAAVIGGLKNGHIGNLAIDVYEEEDSMFFEDQSALVMQDDVFARLLTFPNVLVTGHQAFFTDTALTQIASVTLQNLNDLAADGSCKNEVKAD</sequence>
<evidence type="ECO:0000259" key="6">
    <source>
        <dbReference type="Pfam" id="PF02826"/>
    </source>
</evidence>
<dbReference type="SUPFAM" id="SSF51735">
    <property type="entry name" value="NAD(P)-binding Rossmann-fold domains"/>
    <property type="match status" value="1"/>
</dbReference>
<dbReference type="PANTHER" id="PTHR43026:SF1">
    <property type="entry name" value="2-HYDROXYACID DEHYDROGENASE HOMOLOG 1-RELATED"/>
    <property type="match status" value="1"/>
</dbReference>
<dbReference type="Pfam" id="PF00389">
    <property type="entry name" value="2-Hacid_dh"/>
    <property type="match status" value="1"/>
</dbReference>
<dbReference type="PROSITE" id="PS00670">
    <property type="entry name" value="D_2_HYDROXYACID_DH_2"/>
    <property type="match status" value="1"/>
</dbReference>
<dbReference type="InterPro" id="IPR006140">
    <property type="entry name" value="D-isomer_DH_NAD-bd"/>
</dbReference>
<dbReference type="InterPro" id="IPR029753">
    <property type="entry name" value="D-isomer_DH_CS"/>
</dbReference>
<gene>
    <name evidence="7" type="ORF">H5P27_18060</name>
</gene>
<evidence type="ECO:0000256" key="3">
    <source>
        <dbReference type="ARBA" id="ARBA00023027"/>
    </source>
</evidence>
<evidence type="ECO:0000256" key="4">
    <source>
        <dbReference type="RuleBase" id="RU003719"/>
    </source>
</evidence>
<dbReference type="Proteomes" id="UP000526501">
    <property type="component" value="Unassembled WGS sequence"/>
</dbReference>
<protein>
    <submittedName>
        <fullName evidence="7">2-hydroxyacid dehydrogenase</fullName>
    </submittedName>
</protein>
<dbReference type="InterPro" id="IPR006139">
    <property type="entry name" value="D-isomer_2_OHA_DH_cat_dom"/>
</dbReference>
<dbReference type="CDD" id="cd12183">
    <property type="entry name" value="LDH_like_2"/>
    <property type="match status" value="1"/>
</dbReference>
<evidence type="ECO:0000256" key="2">
    <source>
        <dbReference type="ARBA" id="ARBA00023002"/>
    </source>
</evidence>
<comment type="caution">
    <text evidence="7">The sequence shown here is derived from an EMBL/GenBank/DDBJ whole genome shotgun (WGS) entry which is preliminary data.</text>
</comment>
<dbReference type="GO" id="GO:0051287">
    <property type="term" value="F:NAD binding"/>
    <property type="evidence" value="ECO:0007669"/>
    <property type="project" value="InterPro"/>
</dbReference>
<dbReference type="PROSITE" id="PS00065">
    <property type="entry name" value="D_2_HYDROXYACID_DH_1"/>
    <property type="match status" value="1"/>
</dbReference>
<dbReference type="SUPFAM" id="SSF52283">
    <property type="entry name" value="Formate/glycerate dehydrogenase catalytic domain-like"/>
    <property type="match status" value="1"/>
</dbReference>
<accession>A0A7X1BBL6</accession>
<evidence type="ECO:0000256" key="1">
    <source>
        <dbReference type="ARBA" id="ARBA00005854"/>
    </source>
</evidence>
<dbReference type="InterPro" id="IPR029752">
    <property type="entry name" value="D-isomer_DH_CS1"/>
</dbReference>
<dbReference type="Pfam" id="PF02826">
    <property type="entry name" value="2-Hacid_dh_C"/>
    <property type="match status" value="1"/>
</dbReference>
<dbReference type="GO" id="GO:0008720">
    <property type="term" value="F:D-lactate dehydrogenase (NAD+) activity"/>
    <property type="evidence" value="ECO:0007669"/>
    <property type="project" value="TreeGrafter"/>
</dbReference>
<dbReference type="PANTHER" id="PTHR43026">
    <property type="entry name" value="2-HYDROXYACID DEHYDROGENASE HOMOLOG 1-RELATED"/>
    <property type="match status" value="1"/>
</dbReference>
<keyword evidence="8" id="KW-1185">Reference proteome</keyword>
<proteinExistence type="inferred from homology"/>
<dbReference type="FunFam" id="3.40.50.720:FF:000052">
    <property type="entry name" value="D-lactate dehydrogenase"/>
    <property type="match status" value="1"/>
</dbReference>
<dbReference type="AlphaFoldDB" id="A0A7X1BBL6"/>
<dbReference type="RefSeq" id="WP_185661827.1">
    <property type="nucleotide sequence ID" value="NZ_CAWPOO010000013.1"/>
</dbReference>
<evidence type="ECO:0000313" key="7">
    <source>
        <dbReference type="EMBL" id="MBC2607965.1"/>
    </source>
</evidence>
<dbReference type="EMBL" id="JACHVC010000013">
    <property type="protein sequence ID" value="MBC2607965.1"/>
    <property type="molecule type" value="Genomic_DNA"/>
</dbReference>
<evidence type="ECO:0000259" key="5">
    <source>
        <dbReference type="Pfam" id="PF00389"/>
    </source>
</evidence>
<reference evidence="7 8" key="1">
    <citation type="submission" date="2020-07" db="EMBL/GenBank/DDBJ databases">
        <authorList>
            <person name="Feng X."/>
        </authorList>
    </citation>
    <scope>NUCLEOTIDE SEQUENCE [LARGE SCALE GENOMIC DNA]</scope>
    <source>
        <strain evidence="7 8">JCM23202</strain>
    </source>
</reference>